<sequence length="228" mass="26020">MTEAVTGAMIASVLLSLCVGIPGLAVGFAIVHTRRARQRHIARLTAWAALHGFQYWPKDQSALGLSRQAPFTTGSGHEALDVLRGTFRDVHLHCFQLRYRVSSGDSQSTHDYQVVAISLPAMRPLLDIAHENALTRRFDKDLEFEHQAFNDKFKIVSPSPRFAHDVIHPRTMEWMLADPRAHTIRWRFEGAWLMTFRPGRLDPQEVFYYAEFLHQVLAQVPKHVWSGP</sequence>
<evidence type="ECO:0000256" key="1">
    <source>
        <dbReference type="SAM" id="Phobius"/>
    </source>
</evidence>
<dbReference type="AlphaFoldDB" id="A0A9X3PA11"/>
<reference evidence="2" key="1">
    <citation type="submission" date="2022-12" db="EMBL/GenBank/DDBJ databases">
        <title>Gycomyces niveus sp.nov.,a novel actinomycete isolated from soil in Shouguan.</title>
        <authorList>
            <person name="Yang X."/>
        </authorList>
    </citation>
    <scope>NUCLEOTIDE SEQUENCE</scope>
    <source>
        <strain evidence="2">NEAU-A15</strain>
    </source>
</reference>
<name>A0A9X3PA11_9ACTN</name>
<evidence type="ECO:0000313" key="3">
    <source>
        <dbReference type="Proteomes" id="UP001146067"/>
    </source>
</evidence>
<evidence type="ECO:0000313" key="2">
    <source>
        <dbReference type="EMBL" id="MDA1361551.1"/>
    </source>
</evidence>
<gene>
    <name evidence="2" type="ORF">O1R50_18130</name>
</gene>
<dbReference type="RefSeq" id="WP_270111571.1">
    <property type="nucleotide sequence ID" value="NZ_JAPZVP010000015.1"/>
</dbReference>
<organism evidence="2 3">
    <name type="scientific">Glycomyces luteolus</name>
    <dbReference type="NCBI Taxonomy" id="2670330"/>
    <lineage>
        <taxon>Bacteria</taxon>
        <taxon>Bacillati</taxon>
        <taxon>Actinomycetota</taxon>
        <taxon>Actinomycetes</taxon>
        <taxon>Glycomycetales</taxon>
        <taxon>Glycomycetaceae</taxon>
        <taxon>Glycomyces</taxon>
    </lineage>
</organism>
<proteinExistence type="predicted"/>
<keyword evidence="1" id="KW-1133">Transmembrane helix</keyword>
<keyword evidence="3" id="KW-1185">Reference proteome</keyword>
<keyword evidence="1" id="KW-0812">Transmembrane</keyword>
<accession>A0A9X3PA11</accession>
<feature type="transmembrane region" description="Helical" evidence="1">
    <location>
        <begin position="6"/>
        <end position="31"/>
    </location>
</feature>
<protein>
    <recommendedName>
        <fullName evidence="4">DUF3137 domain-containing protein</fullName>
    </recommendedName>
</protein>
<keyword evidence="1" id="KW-0472">Membrane</keyword>
<dbReference type="EMBL" id="JAPZVP010000015">
    <property type="protein sequence ID" value="MDA1361551.1"/>
    <property type="molecule type" value="Genomic_DNA"/>
</dbReference>
<dbReference type="Proteomes" id="UP001146067">
    <property type="component" value="Unassembled WGS sequence"/>
</dbReference>
<evidence type="ECO:0008006" key="4">
    <source>
        <dbReference type="Google" id="ProtNLM"/>
    </source>
</evidence>
<comment type="caution">
    <text evidence="2">The sequence shown here is derived from an EMBL/GenBank/DDBJ whole genome shotgun (WGS) entry which is preliminary data.</text>
</comment>